<evidence type="ECO:0008006" key="5">
    <source>
        <dbReference type="Google" id="ProtNLM"/>
    </source>
</evidence>
<reference evidence="3" key="1">
    <citation type="submission" date="2023-07" db="EMBL/GenBank/DDBJ databases">
        <title>Chromosome-level genome assembly of Artemia franciscana.</title>
        <authorList>
            <person name="Jo E."/>
        </authorList>
    </citation>
    <scope>NUCLEOTIDE SEQUENCE</scope>
    <source>
        <tissue evidence="3">Whole body</tissue>
    </source>
</reference>
<evidence type="ECO:0000256" key="2">
    <source>
        <dbReference type="SAM" id="Phobius"/>
    </source>
</evidence>
<feature type="transmembrane region" description="Helical" evidence="2">
    <location>
        <begin position="15"/>
        <end position="41"/>
    </location>
</feature>
<feature type="region of interest" description="Disordered" evidence="1">
    <location>
        <begin position="338"/>
        <end position="395"/>
    </location>
</feature>
<keyword evidence="2" id="KW-1133">Transmembrane helix</keyword>
<dbReference type="Proteomes" id="UP001187531">
    <property type="component" value="Unassembled WGS sequence"/>
</dbReference>
<evidence type="ECO:0000313" key="3">
    <source>
        <dbReference type="EMBL" id="KAK2727052.1"/>
    </source>
</evidence>
<proteinExistence type="predicted"/>
<gene>
    <name evidence="3" type="ORF">QYM36_007789</name>
</gene>
<name>A0AA88IUL0_ARTSF</name>
<dbReference type="InterPro" id="IPR031578">
    <property type="entry name" value="TipE"/>
</dbReference>
<feature type="compositionally biased region" description="Acidic residues" evidence="1">
    <location>
        <begin position="386"/>
        <end position="395"/>
    </location>
</feature>
<dbReference type="GO" id="GO:0017080">
    <property type="term" value="F:sodium channel regulator activity"/>
    <property type="evidence" value="ECO:0007669"/>
    <property type="project" value="TreeGrafter"/>
</dbReference>
<keyword evidence="2" id="KW-0812">Transmembrane</keyword>
<dbReference type="Pfam" id="PF16972">
    <property type="entry name" value="TipE"/>
    <property type="match status" value="2"/>
</dbReference>
<evidence type="ECO:0000256" key="1">
    <source>
        <dbReference type="SAM" id="MobiDB-lite"/>
    </source>
</evidence>
<dbReference type="AlphaFoldDB" id="A0AA88IUL0"/>
<feature type="compositionally biased region" description="Low complexity" evidence="1">
    <location>
        <begin position="338"/>
        <end position="349"/>
    </location>
</feature>
<accession>A0AA88IUL0</accession>
<keyword evidence="2" id="KW-0472">Membrane</keyword>
<dbReference type="PANTHER" id="PTHR12335">
    <property type="entry name" value="TIPE PROTEIN TEMPERATURE-INDUCED PARALYTIC E"/>
    <property type="match status" value="1"/>
</dbReference>
<comment type="caution">
    <text evidence="3">The sequence shown here is derived from an EMBL/GenBank/DDBJ whole genome shotgun (WGS) entry which is preliminary data.</text>
</comment>
<organism evidence="3 4">
    <name type="scientific">Artemia franciscana</name>
    <name type="common">Brine shrimp</name>
    <name type="synonym">Artemia sanfranciscana</name>
    <dbReference type="NCBI Taxonomy" id="6661"/>
    <lineage>
        <taxon>Eukaryota</taxon>
        <taxon>Metazoa</taxon>
        <taxon>Ecdysozoa</taxon>
        <taxon>Arthropoda</taxon>
        <taxon>Crustacea</taxon>
        <taxon>Branchiopoda</taxon>
        <taxon>Anostraca</taxon>
        <taxon>Artemiidae</taxon>
        <taxon>Artemia</taxon>
    </lineage>
</organism>
<dbReference type="GO" id="GO:0005886">
    <property type="term" value="C:plasma membrane"/>
    <property type="evidence" value="ECO:0007669"/>
    <property type="project" value="TreeGrafter"/>
</dbReference>
<protein>
    <recommendedName>
        <fullName evidence="5">Protein tipE</fullName>
    </recommendedName>
</protein>
<keyword evidence="4" id="KW-1185">Reference proteome</keyword>
<sequence>MEAGAKQESLREQALFWTTASFVLLATFSLFAFLFLVPFFIEPAMTTLALEFDPIGTTCYTVASVRKRGQSNCTWSSCREGCTKEVFDCWQIKVQYVGPRIPELDDVEDEYIDEDLIVTVTTTETPEVKRDKAIIIPSLENLHNEVVAKNKELEKIQVDEEIDETEFALSRVKEYLGEIGQDFVLRTARLYPNVKGCGYPPELQCESFVDSHAPLRTNFTCYYSLVEPYKVITELNLEKVYNNLVYCLTIPIVSFVISVLYLVYAYFFIYNEDQNPQVVITAAEGEESEEDISMMTVEGKEILMSLNRDGIIDLKPVTEDVSDLVLVNNARNQVHLSNSLKSSSGDSKLVTPGVTPNGEILKASDVPCKESPTSHGTVSPLSSIFSEEEETQSVR</sequence>
<dbReference type="EMBL" id="JAVRJZ010000001">
    <property type="protein sequence ID" value="KAK2727052.1"/>
    <property type="molecule type" value="Genomic_DNA"/>
</dbReference>
<feature type="compositionally biased region" description="Polar residues" evidence="1">
    <location>
        <begin position="371"/>
        <end position="385"/>
    </location>
</feature>
<feature type="transmembrane region" description="Helical" evidence="2">
    <location>
        <begin position="244"/>
        <end position="269"/>
    </location>
</feature>
<evidence type="ECO:0000313" key="4">
    <source>
        <dbReference type="Proteomes" id="UP001187531"/>
    </source>
</evidence>
<feature type="non-terminal residue" evidence="3">
    <location>
        <position position="1"/>
    </location>
</feature>
<dbReference type="GO" id="GO:0002028">
    <property type="term" value="P:regulation of sodium ion transport"/>
    <property type="evidence" value="ECO:0007669"/>
    <property type="project" value="TreeGrafter"/>
</dbReference>
<dbReference type="PANTHER" id="PTHR12335:SF6">
    <property type="entry name" value="PROTEIN TIPE"/>
    <property type="match status" value="1"/>
</dbReference>